<dbReference type="PROSITE" id="PS51257">
    <property type="entry name" value="PROKAR_LIPOPROTEIN"/>
    <property type="match status" value="1"/>
</dbReference>
<keyword evidence="1" id="KW-0732">Signal</keyword>
<dbReference type="InterPro" id="IPR019606">
    <property type="entry name" value="GerMN"/>
</dbReference>
<evidence type="ECO:0000313" key="4">
    <source>
        <dbReference type="Proteomes" id="UP000184251"/>
    </source>
</evidence>
<dbReference type="STRING" id="1120975.SAMN02746064_01529"/>
<proteinExistence type="predicted"/>
<gene>
    <name evidence="3" type="ORF">SAMN02746064_01529</name>
</gene>
<dbReference type="AlphaFoldDB" id="A0A1M4XLH3"/>
<feature type="domain" description="GerMN" evidence="2">
    <location>
        <begin position="262"/>
        <end position="350"/>
    </location>
</feature>
<dbReference type="Pfam" id="PF10646">
    <property type="entry name" value="Germane"/>
    <property type="match status" value="1"/>
</dbReference>
<evidence type="ECO:0000256" key="1">
    <source>
        <dbReference type="SAM" id="SignalP"/>
    </source>
</evidence>
<dbReference type="Proteomes" id="UP000184251">
    <property type="component" value="Unassembled WGS sequence"/>
</dbReference>
<protein>
    <submittedName>
        <fullName evidence="3">Sporulation and spore germination</fullName>
    </submittedName>
</protein>
<evidence type="ECO:0000259" key="2">
    <source>
        <dbReference type="SMART" id="SM00909"/>
    </source>
</evidence>
<dbReference type="OrthoDB" id="9809406at2"/>
<feature type="chain" id="PRO_5039509538" evidence="1">
    <location>
        <begin position="23"/>
        <end position="367"/>
    </location>
</feature>
<organism evidence="3 4">
    <name type="scientific">Alkalibacter saccharofermentans DSM 14828</name>
    <dbReference type="NCBI Taxonomy" id="1120975"/>
    <lineage>
        <taxon>Bacteria</taxon>
        <taxon>Bacillati</taxon>
        <taxon>Bacillota</taxon>
        <taxon>Clostridia</taxon>
        <taxon>Eubacteriales</taxon>
        <taxon>Eubacteriaceae</taxon>
        <taxon>Alkalibacter</taxon>
    </lineage>
</organism>
<dbReference type="EMBL" id="FQTU01000010">
    <property type="protein sequence ID" value="SHE94281.1"/>
    <property type="molecule type" value="Genomic_DNA"/>
</dbReference>
<accession>A0A1M4XLH3</accession>
<sequence length="367" mass="40596">MMQVMKKISVFMLLAILFTALSGCTAIEPDPTPDPAVSEELAGLLPQEEGYEWSYSGFAEYGHMMVLDSITEMEGKRTYLISGEVSDPSGGEAQHDFSISISYIVDEDSLVQVKTEEAMLDSKFDQLTLIKTPLAAGTSWQEQATDNEGNQATITGKITEVSEEDNKKILTVRYEEENSEYWEERIIKEGAGIQSFERLMELGEEPFTVGYYIFDPSIDPGTDPDPEPETFEYNLNLYFPLPDGSGVRQEKRVVSMTDLGVARRAMNELIDGPQSQSLGRAVPKDTRLLGIRIESGICYVDFSSELRDNHWGGTSGESLTIAAIVNTLTDFPSIDEVQILIEGQTGASIAGHIELSEPIGRIEDMIE</sequence>
<name>A0A1M4XLH3_9FIRM</name>
<dbReference type="SMART" id="SM00909">
    <property type="entry name" value="Germane"/>
    <property type="match status" value="1"/>
</dbReference>
<evidence type="ECO:0000313" key="3">
    <source>
        <dbReference type="EMBL" id="SHE94281.1"/>
    </source>
</evidence>
<dbReference type="RefSeq" id="WP_073270753.1">
    <property type="nucleotide sequence ID" value="NZ_FQTU01000010.1"/>
</dbReference>
<reference evidence="3 4" key="1">
    <citation type="submission" date="2016-11" db="EMBL/GenBank/DDBJ databases">
        <authorList>
            <person name="Jaros S."/>
            <person name="Januszkiewicz K."/>
            <person name="Wedrychowicz H."/>
        </authorList>
    </citation>
    <scope>NUCLEOTIDE SEQUENCE [LARGE SCALE GENOMIC DNA]</scope>
    <source>
        <strain evidence="3 4">DSM 14828</strain>
    </source>
</reference>
<feature type="signal peptide" evidence="1">
    <location>
        <begin position="1"/>
        <end position="22"/>
    </location>
</feature>
<keyword evidence="4" id="KW-1185">Reference proteome</keyword>